<keyword evidence="3" id="KW-1185">Reference proteome</keyword>
<proteinExistence type="predicted"/>
<name>A0A8H5BAY8_9AGAR</name>
<evidence type="ECO:0000313" key="2">
    <source>
        <dbReference type="EMBL" id="KAF5319956.1"/>
    </source>
</evidence>
<organism evidence="2 3">
    <name type="scientific">Ephemerocybe angulata</name>
    <dbReference type="NCBI Taxonomy" id="980116"/>
    <lineage>
        <taxon>Eukaryota</taxon>
        <taxon>Fungi</taxon>
        <taxon>Dikarya</taxon>
        <taxon>Basidiomycota</taxon>
        <taxon>Agaricomycotina</taxon>
        <taxon>Agaricomycetes</taxon>
        <taxon>Agaricomycetidae</taxon>
        <taxon>Agaricales</taxon>
        <taxon>Agaricineae</taxon>
        <taxon>Psathyrellaceae</taxon>
        <taxon>Ephemerocybe</taxon>
    </lineage>
</organism>
<dbReference type="AlphaFoldDB" id="A0A8H5BAY8"/>
<evidence type="ECO:0000313" key="3">
    <source>
        <dbReference type="Proteomes" id="UP000541558"/>
    </source>
</evidence>
<dbReference type="EMBL" id="JAACJK010000172">
    <property type="protein sequence ID" value="KAF5319956.1"/>
    <property type="molecule type" value="Genomic_DNA"/>
</dbReference>
<dbReference type="OrthoDB" id="2906561at2759"/>
<dbReference type="Gene3D" id="1.20.1280.50">
    <property type="match status" value="1"/>
</dbReference>
<feature type="region of interest" description="Disordered" evidence="1">
    <location>
        <begin position="609"/>
        <end position="634"/>
    </location>
</feature>
<feature type="compositionally biased region" description="Acidic residues" evidence="1">
    <location>
        <begin position="615"/>
        <end position="634"/>
    </location>
</feature>
<evidence type="ECO:0008006" key="4">
    <source>
        <dbReference type="Google" id="ProtNLM"/>
    </source>
</evidence>
<dbReference type="Proteomes" id="UP000541558">
    <property type="component" value="Unassembled WGS sequence"/>
</dbReference>
<evidence type="ECO:0000256" key="1">
    <source>
        <dbReference type="SAM" id="MobiDB-lite"/>
    </source>
</evidence>
<protein>
    <recommendedName>
        <fullName evidence="4">F-box domain-containing protein</fullName>
    </recommendedName>
</protein>
<sequence length="634" mass="70798">MPTSKETVNMGATQSVTVPPVSDATKTCLEEGRNTGTRAFLEKIKQRLVELDHELPGHAKGTSTPPEALLRLAYEIRLLKENQNALSPACRIPPELLARIFTLLLKPMTIDGWSMTRQHPVIPLSHVCRDWRATSLQCASLWSNLSYLTPRTMELAFSRSGTAPLEIAFVPGRHLFTDVHRKALSQTERLLSVELDSAPNHTFRAFVSFLSEGAPILEKLSLKCGPNTGQPQHREPDVFLRGGAPSLRRLELVQTGIPWSKLPVSAHLTHLIIDEWDTLALRPEMDEVVAFLKQTPVLQYLDLSSIIPYNMGYGEAGRHQVRLQALQEMRLQDDSNNIFDFLAYLQIPVNTKTKVIFTDELDEFGIDIEAIGLSIAALKASWIRDGNPRSRMVTKFEFSGSFFDADDDNFEGEPLLSAGFWMGDSQQPGLVITLARDETASVPELLSTFSETMDFSALQCFTLVDSGAPSQDGTLALSCQAWRTIFGPLTYLKTIKLERSWPTGFVPALHPADGGSAYFPALSTIIFEGVDWSAAQFERDGNGRKSRIELAGWLGSVLNDRSEPRAIELRFEDCYGFKGKDYRMIRAISPTLHVEWDGCHGYCHTHGSYHNGQSDSEEDEDYDEEGEEEDEEEG</sequence>
<gene>
    <name evidence="2" type="ORF">D9611_010987</name>
</gene>
<comment type="caution">
    <text evidence="2">The sequence shown here is derived from an EMBL/GenBank/DDBJ whole genome shotgun (WGS) entry which is preliminary data.</text>
</comment>
<accession>A0A8H5BAY8</accession>
<reference evidence="2 3" key="1">
    <citation type="journal article" date="2020" name="ISME J.">
        <title>Uncovering the hidden diversity of litter-decomposition mechanisms in mushroom-forming fungi.</title>
        <authorList>
            <person name="Floudas D."/>
            <person name="Bentzer J."/>
            <person name="Ahren D."/>
            <person name="Johansson T."/>
            <person name="Persson P."/>
            <person name="Tunlid A."/>
        </authorList>
    </citation>
    <scope>NUCLEOTIDE SEQUENCE [LARGE SCALE GENOMIC DNA]</scope>
    <source>
        <strain evidence="2 3">CBS 175.51</strain>
    </source>
</reference>